<protein>
    <submittedName>
        <fullName evidence="1">Uncharacterized protein</fullName>
    </submittedName>
</protein>
<comment type="caution">
    <text evidence="1">The sequence shown here is derived from an EMBL/GenBank/DDBJ whole genome shotgun (WGS) entry which is preliminary data.</text>
</comment>
<name>A0A5C6LZE4_9PLAN</name>
<organism evidence="1 2">
    <name type="scientific">Planctomyces bekefii</name>
    <dbReference type="NCBI Taxonomy" id="1653850"/>
    <lineage>
        <taxon>Bacteria</taxon>
        <taxon>Pseudomonadati</taxon>
        <taxon>Planctomycetota</taxon>
        <taxon>Planctomycetia</taxon>
        <taxon>Planctomycetales</taxon>
        <taxon>Planctomycetaceae</taxon>
        <taxon>Planctomyces</taxon>
    </lineage>
</organism>
<sequence>LRTPSPKGVIARLESVILFQTLEGMAEVEIEISRLHSGDASDGLVLQVTEENEVGL</sequence>
<evidence type="ECO:0000313" key="1">
    <source>
        <dbReference type="EMBL" id="TWW07876.1"/>
    </source>
</evidence>
<dbReference type="Proteomes" id="UP000321083">
    <property type="component" value="Unassembled WGS sequence"/>
</dbReference>
<reference evidence="1 2" key="2">
    <citation type="submission" date="2019-08" db="EMBL/GenBank/DDBJ databases">
        <authorList>
            <person name="Henke P."/>
        </authorList>
    </citation>
    <scope>NUCLEOTIDE SEQUENCE [LARGE SCALE GENOMIC DNA]</scope>
    <source>
        <strain evidence="1">Phe10_nw2017</strain>
    </source>
</reference>
<accession>A0A5C6LZE4</accession>
<gene>
    <name evidence="1" type="ORF">E3A20_29970</name>
</gene>
<feature type="non-terminal residue" evidence="1">
    <location>
        <position position="1"/>
    </location>
</feature>
<proteinExistence type="predicted"/>
<dbReference type="EMBL" id="SRHE01000966">
    <property type="protein sequence ID" value="TWW07876.1"/>
    <property type="molecule type" value="Genomic_DNA"/>
</dbReference>
<dbReference type="AlphaFoldDB" id="A0A5C6LZE4"/>
<keyword evidence="2" id="KW-1185">Reference proteome</keyword>
<evidence type="ECO:0000313" key="2">
    <source>
        <dbReference type="Proteomes" id="UP000321083"/>
    </source>
</evidence>
<reference evidence="1 2" key="1">
    <citation type="submission" date="2019-08" db="EMBL/GenBank/DDBJ databases">
        <title>100 year-old enigma solved: identification of Planctomyces bekefii, the type genus and species of the phylum Planctomycetes.</title>
        <authorList>
            <person name="Svetlana D.N."/>
            <person name="Overmann J."/>
        </authorList>
    </citation>
    <scope>NUCLEOTIDE SEQUENCE [LARGE SCALE GENOMIC DNA]</scope>
    <source>
        <strain evidence="1">Phe10_nw2017</strain>
    </source>
</reference>